<dbReference type="HOGENOM" id="CLU_1964360_0_0_4"/>
<accession>K1JXH8</accession>
<comment type="caution">
    <text evidence="1">The sequence shown here is derived from an EMBL/GenBank/DDBJ whole genome shotgun (WGS) entry which is preliminary data.</text>
</comment>
<gene>
    <name evidence="1" type="ORF">HMPREF9465_01028</name>
</gene>
<evidence type="ECO:0000313" key="2">
    <source>
        <dbReference type="Proteomes" id="UP000005835"/>
    </source>
</evidence>
<name>K1JXH8_9BURK</name>
<dbReference type="Proteomes" id="UP000005835">
    <property type="component" value="Unassembled WGS sequence"/>
</dbReference>
<dbReference type="AlphaFoldDB" id="K1JXH8"/>
<protein>
    <submittedName>
        <fullName evidence="1">Uncharacterized protein</fullName>
    </submittedName>
</protein>
<dbReference type="EMBL" id="ADMG01000028">
    <property type="protein sequence ID" value="EKB31313.1"/>
    <property type="molecule type" value="Genomic_DNA"/>
</dbReference>
<dbReference type="STRING" id="742823.HMPREF9465_01028"/>
<evidence type="ECO:0000313" key="1">
    <source>
        <dbReference type="EMBL" id="EKB31313.1"/>
    </source>
</evidence>
<proteinExistence type="predicted"/>
<reference evidence="1 2" key="1">
    <citation type="submission" date="2012-05" db="EMBL/GenBank/DDBJ databases">
        <title>The Genome Sequence of Sutterella wadsworthensis 2_1_59BFAA.</title>
        <authorList>
            <consortium name="The Broad Institute Genome Sequencing Platform"/>
            <person name="Earl A."/>
            <person name="Ward D."/>
            <person name="Feldgarden M."/>
            <person name="Gevers D."/>
            <person name="Daigneault M."/>
            <person name="Strauss J."/>
            <person name="Allen-Vercoe E."/>
            <person name="Walker B."/>
            <person name="Young S.K."/>
            <person name="Zeng Q."/>
            <person name="Gargeya S."/>
            <person name="Fitzgerald M."/>
            <person name="Haas B."/>
            <person name="Abouelleil A."/>
            <person name="Alvarado L."/>
            <person name="Arachchi H.M."/>
            <person name="Berlin A.M."/>
            <person name="Chapman S.B."/>
            <person name="Goldberg J."/>
            <person name="Griggs A."/>
            <person name="Gujja S."/>
            <person name="Hansen M."/>
            <person name="Howarth C."/>
            <person name="Imamovic A."/>
            <person name="Larimer J."/>
            <person name="McCowen C."/>
            <person name="Montmayeur A."/>
            <person name="Murphy C."/>
            <person name="Neiman D."/>
            <person name="Pearson M."/>
            <person name="Priest M."/>
            <person name="Roberts A."/>
            <person name="Saif S."/>
            <person name="Shea T."/>
            <person name="Sisk P."/>
            <person name="Sykes S."/>
            <person name="Wortman J."/>
            <person name="Nusbaum C."/>
            <person name="Birren B."/>
        </authorList>
    </citation>
    <scope>NUCLEOTIDE SEQUENCE [LARGE SCALE GENOMIC DNA]</scope>
    <source>
        <strain evidence="1 2">2_1_59BFAA</strain>
    </source>
</reference>
<sequence length="128" mass="14543">MLRLSAATRKREHGEVCNWLLGHAGHIIVEDNSYKAFQRGRFGKTIGRHAPAALYAQLTNKAESAGLLVEVVSPKKLKPTQHNLLTGQFVKHELWERRVRLGNDDDDRWIDRDAAACLNLLYADLEKQ</sequence>
<organism evidence="1 2">
    <name type="scientific">Sutterella wadsworthensis 2_1_59BFAA</name>
    <dbReference type="NCBI Taxonomy" id="742823"/>
    <lineage>
        <taxon>Bacteria</taxon>
        <taxon>Pseudomonadati</taxon>
        <taxon>Pseudomonadota</taxon>
        <taxon>Betaproteobacteria</taxon>
        <taxon>Burkholderiales</taxon>
        <taxon>Sutterellaceae</taxon>
        <taxon>Sutterella</taxon>
    </lineage>
</organism>
<keyword evidence="2" id="KW-1185">Reference proteome</keyword>
<feature type="non-terminal residue" evidence="1">
    <location>
        <position position="128"/>
    </location>
</feature>